<evidence type="ECO:0000313" key="2">
    <source>
        <dbReference type="Proteomes" id="UP001165064"/>
    </source>
</evidence>
<accession>A0ACB5T0T0</accession>
<name>A0ACB5T0T0_AMBMO</name>
<organism evidence="1 2">
    <name type="scientific">Ambrosiozyma monospora</name>
    <name type="common">Yeast</name>
    <name type="synonym">Endomycopsis monosporus</name>
    <dbReference type="NCBI Taxonomy" id="43982"/>
    <lineage>
        <taxon>Eukaryota</taxon>
        <taxon>Fungi</taxon>
        <taxon>Dikarya</taxon>
        <taxon>Ascomycota</taxon>
        <taxon>Saccharomycotina</taxon>
        <taxon>Pichiomycetes</taxon>
        <taxon>Pichiales</taxon>
        <taxon>Pichiaceae</taxon>
        <taxon>Ambrosiozyma</taxon>
    </lineage>
</organism>
<comment type="caution">
    <text evidence="1">The sequence shown here is derived from an EMBL/GenBank/DDBJ whole genome shotgun (WGS) entry which is preliminary data.</text>
</comment>
<sequence length="738" mass="84060">MSYTNETAAAANDWVWVADKENTFLKGQVESVSDDNKTYKVKIPELQNKVRSFKANDVHRCNPVQFDKCDDMASLTHLNEPSVVNNLQLRYQDDLIYTYSGLFLVAVNPYKRLNIYNKDFVKLYKNSTVNLNDTSNNSESDDDSSHLTRSSSVKPHIFATSEEAFQNLKTNKQDQSILVTGESGAGKTETTKKVIQYILQVSTSETNKAASICFENQILQANPILESFGNATTVRNLNSSRFGKFIKINILPASNELSGCHVDWYLLEKSRVVYQDSKERNYHVFYQFLKGASDSLLKEFDLNRSIYDYGYLKNTNHTIPGINDKAEFKLLDSAFDIMNFTDTDKKNVFKILAIILHLGNITFKSSSDSSRQAFLEEKSNKVIGTIAKLFGISDTAFKDSFMSSRVKAGRDIVKQQRTSSQAKFALDALAKSLYEMLFQYLVNKINDNFDVNAVDAFEESNSVGILDIAGFEIFEKNSFEQLCINYTNEKLQQFFNHHMFVLEQSEYLKEGISWQYIDFGQELKPTIELIEGSSSKKVSVFSILNEECVVPKGSDRSFLEKLHRELENKDKSADKSKEKFKANKIRDGFIIKHYAGEVDYNVDGWLDKNKDPLSNTIVELLSNSSSPFIQELFDERALQHSNVSDSPVKGGRNNKSAMFRTAAQRHKQELQDLMKQLDCTQPHFVRCILPNTNKRPAEFDKKLVLEQLRCNGVLEGIRIARSGYPNKMDFHTFAEIGS</sequence>
<proteinExistence type="predicted"/>
<dbReference type="Proteomes" id="UP001165064">
    <property type="component" value="Unassembled WGS sequence"/>
</dbReference>
<protein>
    <submittedName>
        <fullName evidence="1">Unnamed protein product</fullName>
    </submittedName>
</protein>
<gene>
    <name evidence="1" type="ORF">Amon02_000341200</name>
</gene>
<evidence type="ECO:0000313" key="1">
    <source>
        <dbReference type="EMBL" id="GME78370.1"/>
    </source>
</evidence>
<reference evidence="1" key="1">
    <citation type="submission" date="2023-04" db="EMBL/GenBank/DDBJ databases">
        <title>Ambrosiozyma monospora NBRC 10751.</title>
        <authorList>
            <person name="Ichikawa N."/>
            <person name="Sato H."/>
            <person name="Tonouchi N."/>
        </authorList>
    </citation>
    <scope>NUCLEOTIDE SEQUENCE</scope>
    <source>
        <strain evidence="1">NBRC 10751</strain>
    </source>
</reference>
<keyword evidence="2" id="KW-1185">Reference proteome</keyword>
<dbReference type="EMBL" id="BSXS01002168">
    <property type="protein sequence ID" value="GME78370.1"/>
    <property type="molecule type" value="Genomic_DNA"/>
</dbReference>